<gene>
    <name evidence="7" type="ORF">RM423_11310</name>
</gene>
<dbReference type="PROSITE" id="PS50995">
    <property type="entry name" value="HTH_MARR_2"/>
    <property type="match status" value="1"/>
</dbReference>
<evidence type="ECO:0000259" key="6">
    <source>
        <dbReference type="PROSITE" id="PS50995"/>
    </source>
</evidence>
<organism evidence="7 8">
    <name type="scientific">Jatrophihabitans lederbergiae</name>
    <dbReference type="NCBI Taxonomy" id="3075547"/>
    <lineage>
        <taxon>Bacteria</taxon>
        <taxon>Bacillati</taxon>
        <taxon>Actinomycetota</taxon>
        <taxon>Actinomycetes</taxon>
        <taxon>Jatrophihabitantales</taxon>
        <taxon>Jatrophihabitantaceae</taxon>
        <taxon>Jatrophihabitans</taxon>
    </lineage>
</organism>
<dbReference type="InterPro" id="IPR036390">
    <property type="entry name" value="WH_DNA-bd_sf"/>
</dbReference>
<dbReference type="InterPro" id="IPR039422">
    <property type="entry name" value="MarR/SlyA-like"/>
</dbReference>
<evidence type="ECO:0000256" key="4">
    <source>
        <dbReference type="ARBA" id="ARBA00023125"/>
    </source>
</evidence>
<evidence type="ECO:0000313" key="8">
    <source>
        <dbReference type="Proteomes" id="UP001183176"/>
    </source>
</evidence>
<protein>
    <submittedName>
        <fullName evidence="7">MarR family transcriptional regulator</fullName>
    </submittedName>
</protein>
<accession>A0ABU2JAH8</accession>
<dbReference type="SUPFAM" id="SSF46785">
    <property type="entry name" value="Winged helix' DNA-binding domain"/>
    <property type="match status" value="1"/>
</dbReference>
<evidence type="ECO:0000256" key="1">
    <source>
        <dbReference type="ARBA" id="ARBA00004496"/>
    </source>
</evidence>
<comment type="subcellular location">
    <subcellularLocation>
        <location evidence="1">Cytoplasm</location>
    </subcellularLocation>
</comment>
<keyword evidence="3" id="KW-0805">Transcription regulation</keyword>
<name>A0ABU2JAH8_9ACTN</name>
<dbReference type="InterPro" id="IPR036388">
    <property type="entry name" value="WH-like_DNA-bd_sf"/>
</dbReference>
<dbReference type="PANTHER" id="PTHR33164:SF5">
    <property type="entry name" value="ORGANIC HYDROPEROXIDE RESISTANCE TRANSCRIPTIONAL REGULATOR"/>
    <property type="match status" value="1"/>
</dbReference>
<dbReference type="EMBL" id="JAVREH010000012">
    <property type="protein sequence ID" value="MDT0261985.1"/>
    <property type="molecule type" value="Genomic_DNA"/>
</dbReference>
<dbReference type="Pfam" id="PF22381">
    <property type="entry name" value="Staph_reg_Sar_Rot"/>
    <property type="match status" value="1"/>
</dbReference>
<sequence length="154" mass="17264">MTAMHSEELTEGLDEQLCVALYLASRAMTATYRPVLDELGLTYPQYLVLLLLWEDGASSVGDIGERLNLESNTLSPLIKRLEALQLVTRQRRVEDERTVEVQLTRQGKAMRRRAAQVPTVVCGATGLDQAGRARLVKKLRRLTEDLQNSQSHGM</sequence>
<dbReference type="Proteomes" id="UP001183176">
    <property type="component" value="Unassembled WGS sequence"/>
</dbReference>
<keyword evidence="8" id="KW-1185">Reference proteome</keyword>
<keyword evidence="2" id="KW-0963">Cytoplasm</keyword>
<dbReference type="SMART" id="SM00347">
    <property type="entry name" value="HTH_MARR"/>
    <property type="match status" value="1"/>
</dbReference>
<comment type="caution">
    <text evidence="7">The sequence shown here is derived from an EMBL/GenBank/DDBJ whole genome shotgun (WGS) entry which is preliminary data.</text>
</comment>
<evidence type="ECO:0000256" key="5">
    <source>
        <dbReference type="ARBA" id="ARBA00023163"/>
    </source>
</evidence>
<dbReference type="RefSeq" id="WP_311423139.1">
    <property type="nucleotide sequence ID" value="NZ_JAVREH010000012.1"/>
</dbReference>
<dbReference type="Gene3D" id="1.10.10.10">
    <property type="entry name" value="Winged helix-like DNA-binding domain superfamily/Winged helix DNA-binding domain"/>
    <property type="match status" value="1"/>
</dbReference>
<dbReference type="InterPro" id="IPR055166">
    <property type="entry name" value="Transc_reg_Sar_Rot_HTH"/>
</dbReference>
<evidence type="ECO:0000256" key="2">
    <source>
        <dbReference type="ARBA" id="ARBA00022490"/>
    </source>
</evidence>
<evidence type="ECO:0000313" key="7">
    <source>
        <dbReference type="EMBL" id="MDT0261985.1"/>
    </source>
</evidence>
<keyword evidence="4" id="KW-0238">DNA-binding</keyword>
<feature type="domain" description="HTH marR-type" evidence="6">
    <location>
        <begin position="14"/>
        <end position="144"/>
    </location>
</feature>
<proteinExistence type="predicted"/>
<dbReference type="InterPro" id="IPR000835">
    <property type="entry name" value="HTH_MarR-typ"/>
</dbReference>
<keyword evidence="5" id="KW-0804">Transcription</keyword>
<evidence type="ECO:0000256" key="3">
    <source>
        <dbReference type="ARBA" id="ARBA00023015"/>
    </source>
</evidence>
<reference evidence="8" key="1">
    <citation type="submission" date="2023-07" db="EMBL/GenBank/DDBJ databases">
        <title>30 novel species of actinomycetes from the DSMZ collection.</title>
        <authorList>
            <person name="Nouioui I."/>
        </authorList>
    </citation>
    <scope>NUCLEOTIDE SEQUENCE [LARGE SCALE GENOMIC DNA]</scope>
    <source>
        <strain evidence="8">DSM 44399</strain>
    </source>
</reference>
<dbReference type="PANTHER" id="PTHR33164">
    <property type="entry name" value="TRANSCRIPTIONAL REGULATOR, MARR FAMILY"/>
    <property type="match status" value="1"/>
</dbReference>